<protein>
    <submittedName>
        <fullName evidence="3">Uncharacterized protein</fullName>
    </submittedName>
</protein>
<sequence length="113" mass="11841">MELSPRASASPDLNSPGEEEIPLLPGTHLQAGPCKHRCQTLPEPTAWTPGKATSPKTLEDSPLLMELQKLPGMANTDLGTRNPNIQVRAAEGPLASGHLERSWAGGSAPPCSA</sequence>
<evidence type="ECO:0000313" key="3">
    <source>
        <dbReference type="EMBL" id="VTJ79459.1"/>
    </source>
</evidence>
<feature type="region of interest" description="Disordered" evidence="1">
    <location>
        <begin position="41"/>
        <end position="61"/>
    </location>
</feature>
<evidence type="ECO:0000313" key="2">
    <source>
        <dbReference type="EMBL" id="KAF7484051.1"/>
    </source>
</evidence>
<dbReference type="Proteomes" id="UP000662637">
    <property type="component" value="Unassembled WGS sequence"/>
</dbReference>
<feature type="region of interest" description="Disordered" evidence="1">
    <location>
        <begin position="93"/>
        <end position="113"/>
    </location>
</feature>
<dbReference type="Proteomes" id="UP000335636">
    <property type="component" value="Unassembled WGS sequence"/>
</dbReference>
<dbReference type="AlphaFoldDB" id="A0A5E4CEA8"/>
<evidence type="ECO:0000256" key="1">
    <source>
        <dbReference type="SAM" id="MobiDB-lite"/>
    </source>
</evidence>
<gene>
    <name evidence="2" type="ORF">GHT09_004451</name>
    <name evidence="3" type="ORF">MONAX_5E001009</name>
</gene>
<feature type="region of interest" description="Disordered" evidence="1">
    <location>
        <begin position="1"/>
        <end position="28"/>
    </location>
</feature>
<reference evidence="3 4" key="1">
    <citation type="submission" date="2019-04" db="EMBL/GenBank/DDBJ databases">
        <authorList>
            <person name="Alioto T."/>
            <person name="Alioto T."/>
        </authorList>
    </citation>
    <scope>NUCLEOTIDE SEQUENCE [LARGE SCALE GENOMIC DNA]</scope>
</reference>
<name>A0A5E4CEA8_MARMO</name>
<keyword evidence="4" id="KW-1185">Reference proteome</keyword>
<organism evidence="3 4">
    <name type="scientific">Marmota monax</name>
    <name type="common">Woodchuck</name>
    <dbReference type="NCBI Taxonomy" id="9995"/>
    <lineage>
        <taxon>Eukaryota</taxon>
        <taxon>Metazoa</taxon>
        <taxon>Chordata</taxon>
        <taxon>Craniata</taxon>
        <taxon>Vertebrata</taxon>
        <taxon>Euteleostomi</taxon>
        <taxon>Mammalia</taxon>
        <taxon>Eutheria</taxon>
        <taxon>Euarchontoglires</taxon>
        <taxon>Glires</taxon>
        <taxon>Rodentia</taxon>
        <taxon>Sciuromorpha</taxon>
        <taxon>Sciuridae</taxon>
        <taxon>Xerinae</taxon>
        <taxon>Marmotini</taxon>
        <taxon>Marmota</taxon>
    </lineage>
</organism>
<proteinExistence type="predicted"/>
<accession>A0A5E4CEA8</accession>
<dbReference type="EMBL" id="CABDUW010001190">
    <property type="protein sequence ID" value="VTJ79459.1"/>
    <property type="molecule type" value="Genomic_DNA"/>
</dbReference>
<evidence type="ECO:0000313" key="4">
    <source>
        <dbReference type="Proteomes" id="UP000335636"/>
    </source>
</evidence>
<reference evidence="2" key="2">
    <citation type="submission" date="2020-08" db="EMBL/GenBank/DDBJ databases">
        <authorList>
            <person name="Shumante A."/>
            <person name="Zimin A.V."/>
            <person name="Puiu D."/>
            <person name="Salzberg S.L."/>
        </authorList>
    </citation>
    <scope>NUCLEOTIDE SEQUENCE</scope>
    <source>
        <strain evidence="2">WC2-LM</strain>
        <tissue evidence="2">Liver</tissue>
    </source>
</reference>
<dbReference type="EMBL" id="WJEC01000295">
    <property type="protein sequence ID" value="KAF7484051.1"/>
    <property type="molecule type" value="Genomic_DNA"/>
</dbReference>